<dbReference type="EMBL" id="UHEN01000001">
    <property type="protein sequence ID" value="SUN06160.1"/>
    <property type="molecule type" value="Genomic_DNA"/>
</dbReference>
<organism evidence="2 3">
    <name type="scientific">Streptococcus acidominimus</name>
    <dbReference type="NCBI Taxonomy" id="1326"/>
    <lineage>
        <taxon>Bacteria</taxon>
        <taxon>Bacillati</taxon>
        <taxon>Bacillota</taxon>
        <taxon>Bacilli</taxon>
        <taxon>Lactobacillales</taxon>
        <taxon>Streptococcaceae</taxon>
        <taxon>Streptococcus</taxon>
    </lineage>
</organism>
<name>A0A380ICX5_STRAI</name>
<dbReference type="AlphaFoldDB" id="A0A380ICX5"/>
<evidence type="ECO:0000313" key="2">
    <source>
        <dbReference type="EMBL" id="SUN06160.1"/>
    </source>
</evidence>
<evidence type="ECO:0000313" key="3">
    <source>
        <dbReference type="Proteomes" id="UP000255213"/>
    </source>
</evidence>
<reference evidence="2 3" key="1">
    <citation type="submission" date="2018-06" db="EMBL/GenBank/DDBJ databases">
        <authorList>
            <consortium name="Pathogen Informatics"/>
            <person name="Doyle S."/>
        </authorList>
    </citation>
    <scope>NUCLEOTIDE SEQUENCE [LARGE SCALE GENOMIC DNA]</scope>
    <source>
        <strain evidence="2 3">NCTC12957</strain>
    </source>
</reference>
<accession>A0A380ICX5</accession>
<protein>
    <submittedName>
        <fullName evidence="2">Uncharacterized protein</fullName>
    </submittedName>
</protein>
<keyword evidence="1" id="KW-1133">Transmembrane helix</keyword>
<dbReference type="Proteomes" id="UP000255213">
    <property type="component" value="Unassembled WGS sequence"/>
</dbReference>
<sequence length="46" mass="5601">MQIPWIVLLFPLLIWSAVIATIVYLFRCLHRIIRLLEEIKEQHKKD</sequence>
<gene>
    <name evidence="2" type="ORF">NCTC12957_00478</name>
</gene>
<keyword evidence="1" id="KW-0472">Membrane</keyword>
<evidence type="ECO:0000256" key="1">
    <source>
        <dbReference type="SAM" id="Phobius"/>
    </source>
</evidence>
<feature type="transmembrane region" description="Helical" evidence="1">
    <location>
        <begin position="6"/>
        <end position="26"/>
    </location>
</feature>
<keyword evidence="1" id="KW-0812">Transmembrane</keyword>
<proteinExistence type="predicted"/>